<sequence length="260" mass="28007">METLALLLGSSIIVALVVLAVLVGVTAERITADRREPDMTDRHDFGADEPPSGRRRRAKPSRTMAEDVRRLGRTADAVVQRLFRQAGLYPHGVRDTDNAPDVPGADDARDVRDAGEGPAGDGVTGSAPPAPSLPEPDVTDDRPRPAQSSGPAERTAAISPYTRRYQPATRPDSLPAPERETDWEADEATLALTGGARGGRLRTATVATWLRPEGYVEWQGALLRARWRGGRGRFPAPGALVRVDVRPDAEDDVLEAHPLP</sequence>
<organism evidence="2 3">
    <name type="scientific">Streptomyces xanthii</name>
    <dbReference type="NCBI Taxonomy" id="2768069"/>
    <lineage>
        <taxon>Bacteria</taxon>
        <taxon>Bacillati</taxon>
        <taxon>Actinomycetota</taxon>
        <taxon>Actinomycetes</taxon>
        <taxon>Kitasatosporales</taxon>
        <taxon>Streptomycetaceae</taxon>
        <taxon>Streptomyces</taxon>
    </lineage>
</organism>
<protein>
    <submittedName>
        <fullName evidence="2">Uncharacterized protein</fullName>
    </submittedName>
</protein>
<name>A0A7H1B5B7_9ACTN</name>
<feature type="compositionally biased region" description="Basic and acidic residues" evidence="1">
    <location>
        <begin position="106"/>
        <end position="115"/>
    </location>
</feature>
<evidence type="ECO:0000313" key="2">
    <source>
        <dbReference type="EMBL" id="QNS03922.1"/>
    </source>
</evidence>
<accession>A0A7H1B5B7</accession>
<dbReference type="EMBL" id="CP061281">
    <property type="protein sequence ID" value="QNS03922.1"/>
    <property type="molecule type" value="Genomic_DNA"/>
</dbReference>
<evidence type="ECO:0000313" key="3">
    <source>
        <dbReference type="Proteomes" id="UP000516428"/>
    </source>
</evidence>
<proteinExistence type="predicted"/>
<feature type="compositionally biased region" description="Basic and acidic residues" evidence="1">
    <location>
        <begin position="34"/>
        <end position="46"/>
    </location>
</feature>
<feature type="region of interest" description="Disordered" evidence="1">
    <location>
        <begin position="34"/>
        <end position="69"/>
    </location>
</feature>
<keyword evidence="3" id="KW-1185">Reference proteome</keyword>
<gene>
    <name evidence="2" type="ORF">IAG42_09980</name>
</gene>
<evidence type="ECO:0000256" key="1">
    <source>
        <dbReference type="SAM" id="MobiDB-lite"/>
    </source>
</evidence>
<dbReference type="Proteomes" id="UP000516428">
    <property type="component" value="Chromosome"/>
</dbReference>
<reference evidence="2 3" key="1">
    <citation type="submission" date="2020-09" db="EMBL/GenBank/DDBJ databases">
        <title>A novel species.</title>
        <authorList>
            <person name="Gao J."/>
        </authorList>
    </citation>
    <scope>NUCLEOTIDE SEQUENCE [LARGE SCALE GENOMIC DNA]</scope>
    <source>
        <strain evidence="2 3">CRXT-Y-14</strain>
    </source>
</reference>
<feature type="region of interest" description="Disordered" evidence="1">
    <location>
        <begin position="90"/>
        <end position="181"/>
    </location>
</feature>
<dbReference type="KEGG" id="sxn:IAG42_09980"/>
<dbReference type="AlphaFoldDB" id="A0A7H1B5B7"/>
<dbReference type="RefSeq" id="WP_188336665.1">
    <property type="nucleotide sequence ID" value="NZ_CP061281.1"/>
</dbReference>